<comment type="caution">
    <text evidence="1">The sequence shown here is derived from an EMBL/GenBank/DDBJ whole genome shotgun (WGS) entry which is preliminary data.</text>
</comment>
<evidence type="ECO:0000313" key="2">
    <source>
        <dbReference type="Proteomes" id="UP000186601"/>
    </source>
</evidence>
<dbReference type="AlphaFoldDB" id="A0A2R6NGT4"/>
<organism evidence="1 2">
    <name type="scientific">Hermanssonia centrifuga</name>
    <dbReference type="NCBI Taxonomy" id="98765"/>
    <lineage>
        <taxon>Eukaryota</taxon>
        <taxon>Fungi</taxon>
        <taxon>Dikarya</taxon>
        <taxon>Basidiomycota</taxon>
        <taxon>Agaricomycotina</taxon>
        <taxon>Agaricomycetes</taxon>
        <taxon>Polyporales</taxon>
        <taxon>Meruliaceae</taxon>
        <taxon>Hermanssonia</taxon>
    </lineage>
</organism>
<keyword evidence="2" id="KW-1185">Reference proteome</keyword>
<dbReference type="Proteomes" id="UP000186601">
    <property type="component" value="Unassembled WGS sequence"/>
</dbReference>
<proteinExistence type="predicted"/>
<accession>A0A2R6NGT4</accession>
<gene>
    <name evidence="1" type="ORF">PHLCEN_2v12524</name>
</gene>
<reference evidence="1 2" key="1">
    <citation type="submission" date="2018-02" db="EMBL/GenBank/DDBJ databases">
        <title>Genome sequence of the basidiomycete white-rot fungus Phlebia centrifuga.</title>
        <authorList>
            <person name="Granchi Z."/>
            <person name="Peng M."/>
            <person name="de Vries R.P."/>
            <person name="Hilden K."/>
            <person name="Makela M.R."/>
            <person name="Grigoriev I."/>
            <person name="Riley R."/>
        </authorList>
    </citation>
    <scope>NUCLEOTIDE SEQUENCE [LARGE SCALE GENOMIC DNA]</scope>
    <source>
        <strain evidence="1 2">FBCC195</strain>
    </source>
</reference>
<sequence length="208" mass="23039">MSTNLNPSTIPLLQSISGEHQLISDFRVPVVTSESDLSTCRFADLPTARNRRGPIVQVYCHLLSGPGVLFLPWAYAPVIFKVTGRISREDCYLTTRGDAEIDGGVSESAGKLLASCWLEAPSEMEGTTEWDAMFARLSDIAMSTSDANIHLREFLHWTRGEQLGRLQIIRGFSGATAVLIHGYCIFRRPELLSSQFLMQTDNTALHAH</sequence>
<protein>
    <submittedName>
        <fullName evidence="1">Uncharacterized protein</fullName>
    </submittedName>
</protein>
<name>A0A2R6NGT4_9APHY</name>
<evidence type="ECO:0000313" key="1">
    <source>
        <dbReference type="EMBL" id="PSR71594.1"/>
    </source>
</evidence>
<dbReference type="EMBL" id="MLYV02001260">
    <property type="protein sequence ID" value="PSR71594.1"/>
    <property type="molecule type" value="Genomic_DNA"/>
</dbReference>